<dbReference type="PANTHER" id="PTHR12873">
    <property type="entry name" value="T7-LIKE MITOCHONDRIAL DNA HELICASE"/>
    <property type="match status" value="1"/>
</dbReference>
<dbReference type="Gene3D" id="2.20.25.10">
    <property type="match status" value="1"/>
</dbReference>
<organism evidence="2 3">
    <name type="scientific">Aphanizomenon flos-aquae WA102</name>
    <dbReference type="NCBI Taxonomy" id="1710896"/>
    <lineage>
        <taxon>Bacteria</taxon>
        <taxon>Bacillati</taxon>
        <taxon>Cyanobacteriota</taxon>
        <taxon>Cyanophyceae</taxon>
        <taxon>Nostocales</taxon>
        <taxon>Aphanizomenonaceae</taxon>
        <taxon>Aphanizomenon</taxon>
    </lineage>
</organism>
<dbReference type="Pfam" id="PF03796">
    <property type="entry name" value="DnaB_C"/>
    <property type="match status" value="1"/>
</dbReference>
<gene>
    <name evidence="2" type="ORF">AN484_07155</name>
</gene>
<protein>
    <recommendedName>
        <fullName evidence="1">SF4 helicase domain-containing protein</fullName>
    </recommendedName>
</protein>
<dbReference type="GO" id="GO:0003697">
    <property type="term" value="F:single-stranded DNA binding"/>
    <property type="evidence" value="ECO:0007669"/>
    <property type="project" value="InterPro"/>
</dbReference>
<dbReference type="CDD" id="cd01029">
    <property type="entry name" value="TOPRIM_primases"/>
    <property type="match status" value="1"/>
</dbReference>
<dbReference type="InterPro" id="IPR027417">
    <property type="entry name" value="P-loop_NTPase"/>
</dbReference>
<comment type="caution">
    <text evidence="2">The sequence shown here is derived from an EMBL/GenBank/DDBJ whole genome shotgun (WGS) entry which is preliminary data.</text>
</comment>
<reference evidence="2 3" key="1">
    <citation type="submission" date="2015-09" db="EMBL/GenBank/DDBJ databases">
        <title>Aphanizomenon flos-aquae WA102.</title>
        <authorList>
            <person name="Driscoll C."/>
        </authorList>
    </citation>
    <scope>NUCLEOTIDE SEQUENCE [LARGE SCALE GENOMIC DNA]</scope>
    <source>
        <strain evidence="2">WA102</strain>
    </source>
</reference>
<dbReference type="InterPro" id="IPR007694">
    <property type="entry name" value="DNA_helicase_DnaB-like_C"/>
</dbReference>
<dbReference type="GO" id="GO:0005524">
    <property type="term" value="F:ATP binding"/>
    <property type="evidence" value="ECO:0007669"/>
    <property type="project" value="InterPro"/>
</dbReference>
<dbReference type="EMBL" id="LJOW01000022">
    <property type="protein sequence ID" value="OBQ44452.1"/>
    <property type="molecule type" value="Genomic_DNA"/>
</dbReference>
<dbReference type="Gene3D" id="3.40.50.300">
    <property type="entry name" value="P-loop containing nucleotide triphosphate hydrolases"/>
    <property type="match status" value="1"/>
</dbReference>
<dbReference type="AlphaFoldDB" id="A0A1B7X512"/>
<dbReference type="Pfam" id="PF13155">
    <property type="entry name" value="Toprim_2"/>
    <property type="match status" value="1"/>
</dbReference>
<accession>A0A1B7X512</accession>
<proteinExistence type="predicted"/>
<dbReference type="SUPFAM" id="SSF56731">
    <property type="entry name" value="DNA primase core"/>
    <property type="match status" value="1"/>
</dbReference>
<dbReference type="Gene3D" id="3.40.1360.10">
    <property type="match status" value="1"/>
</dbReference>
<dbReference type="GO" id="GO:0006260">
    <property type="term" value="P:DNA replication"/>
    <property type="evidence" value="ECO:0007669"/>
    <property type="project" value="InterPro"/>
</dbReference>
<dbReference type="SUPFAM" id="SSF52540">
    <property type="entry name" value="P-loop containing nucleoside triphosphate hydrolases"/>
    <property type="match status" value="1"/>
</dbReference>
<evidence type="ECO:0000259" key="1">
    <source>
        <dbReference type="PROSITE" id="PS51199"/>
    </source>
</evidence>
<evidence type="ECO:0000313" key="3">
    <source>
        <dbReference type="Proteomes" id="UP000092093"/>
    </source>
</evidence>
<dbReference type="InterPro" id="IPR027032">
    <property type="entry name" value="Twinkle-like"/>
</dbReference>
<name>A0A1B7X512_APHFL</name>
<dbReference type="Proteomes" id="UP000092093">
    <property type="component" value="Unassembled WGS sequence"/>
</dbReference>
<feature type="domain" description="SF4 helicase" evidence="1">
    <location>
        <begin position="276"/>
        <end position="538"/>
    </location>
</feature>
<dbReference type="PROSITE" id="PS51199">
    <property type="entry name" value="SF4_HELICASE"/>
    <property type="match status" value="1"/>
</dbReference>
<evidence type="ECO:0000313" key="2">
    <source>
        <dbReference type="EMBL" id="OBQ44452.1"/>
    </source>
</evidence>
<sequence>MANAVISKSACPQCRKNGGDTAGDNLVNYSDGGSHCFACGYNVRGASGKHGDKGITPPMPSMPLNIMEIASLKGGLITNATLLKYEVFQLEENGKPTYVAVYPYYDLEGNLCGVKYRDFLAEQRDGKHHKWFHGSFHSFFGTRNRNSMSDTLIICEGESDTMAASQVFIHETCVGVSGANSMEKSLRAAATWIRSFKRIYVCMDNDNAGKEALAVAMELLPKWRTFAMVLPPKKKDVCECNVQELKQAFASATNLTSTDIITGTSLVSDFYKWKNAMGNNTGITTGFDGIDRMLGGGGIQIGEFMLLVAHTGRGKSTLGCCIAYNMIRNGVKCLWVGTEMLPNQMLIKFIERHTGYPYRDEFGQVSIAAQREKDALDFISNNMTFYNNLLGEAEKVIEACVNAVMTNGVEVIFIDVLQDIDINFAGKYDVAAEVCQRLVTLSQGNPDERQPPVAIIAIQHTRSEGTKESNNVSLGEIRGGGAIKQKATAIIAMNGAVQDNMRYLQVIKKSRMRDSLQLECTLSYDTITKTYTEITSND</sequence>
<dbReference type="GO" id="GO:0043139">
    <property type="term" value="F:5'-3' DNA helicase activity"/>
    <property type="evidence" value="ECO:0007669"/>
    <property type="project" value="InterPro"/>
</dbReference>
<dbReference type="InterPro" id="IPR034154">
    <property type="entry name" value="TOPRIM_DnaG/twinkle"/>
</dbReference>
<dbReference type="PANTHER" id="PTHR12873:SF0">
    <property type="entry name" value="TWINKLE MTDNA HELICASE"/>
    <property type="match status" value="1"/>
</dbReference>